<keyword evidence="3" id="KW-1185">Reference proteome</keyword>
<keyword evidence="1" id="KW-0812">Transmembrane</keyword>
<evidence type="ECO:0000256" key="1">
    <source>
        <dbReference type="SAM" id="Phobius"/>
    </source>
</evidence>
<dbReference type="EMBL" id="JAWDGP010000113">
    <property type="protein sequence ID" value="KAK3803621.1"/>
    <property type="molecule type" value="Genomic_DNA"/>
</dbReference>
<proteinExistence type="predicted"/>
<feature type="transmembrane region" description="Helical" evidence="1">
    <location>
        <begin position="12"/>
        <end position="30"/>
    </location>
</feature>
<evidence type="ECO:0000313" key="3">
    <source>
        <dbReference type="Proteomes" id="UP001283361"/>
    </source>
</evidence>
<comment type="caution">
    <text evidence="2">The sequence shown here is derived from an EMBL/GenBank/DDBJ whole genome shotgun (WGS) entry which is preliminary data.</text>
</comment>
<name>A0AAE1BDP5_9GAST</name>
<organism evidence="2 3">
    <name type="scientific">Elysia crispata</name>
    <name type="common">lettuce slug</name>
    <dbReference type="NCBI Taxonomy" id="231223"/>
    <lineage>
        <taxon>Eukaryota</taxon>
        <taxon>Metazoa</taxon>
        <taxon>Spiralia</taxon>
        <taxon>Lophotrochozoa</taxon>
        <taxon>Mollusca</taxon>
        <taxon>Gastropoda</taxon>
        <taxon>Heterobranchia</taxon>
        <taxon>Euthyneura</taxon>
        <taxon>Panpulmonata</taxon>
        <taxon>Sacoglossa</taxon>
        <taxon>Placobranchoidea</taxon>
        <taxon>Plakobranchidae</taxon>
        <taxon>Elysia</taxon>
    </lineage>
</organism>
<keyword evidence="1" id="KW-0472">Membrane</keyword>
<dbReference type="Proteomes" id="UP001283361">
    <property type="component" value="Unassembled WGS sequence"/>
</dbReference>
<protein>
    <submittedName>
        <fullName evidence="2">Uncharacterized protein</fullName>
    </submittedName>
</protein>
<feature type="transmembrane region" description="Helical" evidence="1">
    <location>
        <begin position="37"/>
        <end position="57"/>
    </location>
</feature>
<feature type="transmembrane region" description="Helical" evidence="1">
    <location>
        <begin position="144"/>
        <end position="166"/>
    </location>
</feature>
<reference evidence="2" key="1">
    <citation type="journal article" date="2023" name="G3 (Bethesda)">
        <title>A reference genome for the long-term kleptoplast-retaining sea slug Elysia crispata morphotype clarki.</title>
        <authorList>
            <person name="Eastman K.E."/>
            <person name="Pendleton A.L."/>
            <person name="Shaikh M.A."/>
            <person name="Suttiyut T."/>
            <person name="Ogas R."/>
            <person name="Tomko P."/>
            <person name="Gavelis G."/>
            <person name="Widhalm J.R."/>
            <person name="Wisecaver J.H."/>
        </authorList>
    </citation>
    <scope>NUCLEOTIDE SEQUENCE</scope>
    <source>
        <strain evidence="2">ECLA1</strain>
    </source>
</reference>
<evidence type="ECO:0000313" key="2">
    <source>
        <dbReference type="EMBL" id="KAK3803621.1"/>
    </source>
</evidence>
<keyword evidence="1" id="KW-1133">Transmembrane helix</keyword>
<gene>
    <name evidence="2" type="ORF">RRG08_023337</name>
</gene>
<accession>A0AAE1BDP5</accession>
<dbReference type="AlphaFoldDB" id="A0AAE1BDP5"/>
<sequence length="167" mass="18151">MCHGYLVLMPGYVVLMSGFVVLMSSFVVLMSGYVKLISGYVILMSSIVVLMPGAMVLMPGSGALMPGYVALMPGSVALMSYSENLSEDLGFGRDGILELALRVLTDFSAESQLIQDKSLGLIVCNLGRARQALRQSDDFHLPHVSLRALLSCYQFSGLWLSFLIVFL</sequence>